<accession>A0A285UQ24</accession>
<dbReference type="PANTHER" id="PTHR34390">
    <property type="entry name" value="UPF0442 PROTEIN YJJB-RELATED"/>
    <property type="match status" value="1"/>
</dbReference>
<evidence type="ECO:0000256" key="5">
    <source>
        <dbReference type="ARBA" id="ARBA00022989"/>
    </source>
</evidence>
<keyword evidence="2" id="KW-1003">Cell membrane</keyword>
<evidence type="ECO:0000256" key="6">
    <source>
        <dbReference type="ARBA" id="ARBA00023136"/>
    </source>
</evidence>
<dbReference type="RefSeq" id="WP_097041981.1">
    <property type="nucleotide sequence ID" value="NZ_OBQF01000005.1"/>
</dbReference>
<keyword evidence="11" id="KW-1185">Reference proteome</keyword>
<keyword evidence="3" id="KW-0997">Cell inner membrane</keyword>
<evidence type="ECO:0000256" key="3">
    <source>
        <dbReference type="ARBA" id="ARBA00022519"/>
    </source>
</evidence>
<proteinExistence type="inferred from homology"/>
<dbReference type="GO" id="GO:0005886">
    <property type="term" value="C:plasma membrane"/>
    <property type="evidence" value="ECO:0007669"/>
    <property type="project" value="UniProtKB-SubCell"/>
</dbReference>
<evidence type="ECO:0000256" key="1">
    <source>
        <dbReference type="ARBA" id="ARBA00004651"/>
    </source>
</evidence>
<feature type="transmembrane region" description="Helical" evidence="8">
    <location>
        <begin position="115"/>
        <end position="135"/>
    </location>
</feature>
<gene>
    <name evidence="10" type="ORF">SAMN05878391_2182</name>
</gene>
<evidence type="ECO:0000313" key="11">
    <source>
        <dbReference type="Proteomes" id="UP000219412"/>
    </source>
</evidence>
<protein>
    <submittedName>
        <fullName evidence="10">Uncharacterized membrane protein YjjB</fullName>
    </submittedName>
</protein>
<organism evidence="10 11">
    <name type="scientific">Salinicoccus kekensis</name>
    <dbReference type="NCBI Taxonomy" id="714307"/>
    <lineage>
        <taxon>Bacteria</taxon>
        <taxon>Bacillati</taxon>
        <taxon>Bacillota</taxon>
        <taxon>Bacilli</taxon>
        <taxon>Bacillales</taxon>
        <taxon>Staphylococcaceae</taxon>
        <taxon>Salinicoccus</taxon>
    </lineage>
</organism>
<feature type="transmembrane region" description="Helical" evidence="8">
    <location>
        <begin position="53"/>
        <end position="72"/>
    </location>
</feature>
<dbReference type="EMBL" id="OBQF01000005">
    <property type="protein sequence ID" value="SOC43932.1"/>
    <property type="molecule type" value="Genomic_DNA"/>
</dbReference>
<dbReference type="GO" id="GO:0015744">
    <property type="term" value="P:succinate transport"/>
    <property type="evidence" value="ECO:0007669"/>
    <property type="project" value="TreeGrafter"/>
</dbReference>
<sequence length="155" mass="17275">MTWLLHLVFSFTSSYFFAVLFDAPRRLFFYAGVTGATGWMFSRILLEAFSMHEVYATAFGSLVLGIMCHLMARMLKEPATMFMVPGIIPFVPGGLAYEATSLLVQFEYSASLNTMLEVILIAGGVAVGLLFADFLSKMFIHRNKNYADARSRKVG</sequence>
<name>A0A285UQ24_9STAP</name>
<dbReference type="Pfam" id="PF12821">
    <property type="entry name" value="ThrE_2"/>
    <property type="match status" value="1"/>
</dbReference>
<keyword evidence="5 8" id="KW-1133">Transmembrane helix</keyword>
<evidence type="ECO:0000256" key="7">
    <source>
        <dbReference type="ARBA" id="ARBA00034125"/>
    </source>
</evidence>
<evidence type="ECO:0000256" key="2">
    <source>
        <dbReference type="ARBA" id="ARBA00022475"/>
    </source>
</evidence>
<evidence type="ECO:0000259" key="9">
    <source>
        <dbReference type="Pfam" id="PF12821"/>
    </source>
</evidence>
<comment type="similarity">
    <text evidence="7">Belongs to the ThrE exporter (TC 2.A.79) family.</text>
</comment>
<dbReference type="InterPro" id="IPR050539">
    <property type="entry name" value="ThrE_Dicarb/AminoAcid_Exp"/>
</dbReference>
<keyword evidence="4 8" id="KW-0812">Transmembrane</keyword>
<dbReference type="InterPro" id="IPR024528">
    <property type="entry name" value="ThrE_2"/>
</dbReference>
<comment type="subcellular location">
    <subcellularLocation>
        <location evidence="1">Cell membrane</location>
        <topology evidence="1">Multi-pass membrane protein</topology>
    </subcellularLocation>
</comment>
<keyword evidence="6 8" id="KW-0472">Membrane</keyword>
<dbReference type="OrthoDB" id="9810047at2"/>
<reference evidence="11" key="1">
    <citation type="submission" date="2017-08" db="EMBL/GenBank/DDBJ databases">
        <authorList>
            <person name="Varghese N."/>
            <person name="Submissions S."/>
        </authorList>
    </citation>
    <scope>NUCLEOTIDE SEQUENCE [LARGE SCALE GENOMIC DNA]</scope>
    <source>
        <strain evidence="11">DSM 23173</strain>
    </source>
</reference>
<dbReference type="Proteomes" id="UP000219412">
    <property type="component" value="Unassembled WGS sequence"/>
</dbReference>
<evidence type="ECO:0000313" key="10">
    <source>
        <dbReference type="EMBL" id="SOC43932.1"/>
    </source>
</evidence>
<feature type="domain" description="Threonine/Serine exporter ThrE" evidence="9">
    <location>
        <begin position="7"/>
        <end position="134"/>
    </location>
</feature>
<evidence type="ECO:0000256" key="8">
    <source>
        <dbReference type="SAM" id="Phobius"/>
    </source>
</evidence>
<feature type="transmembrane region" description="Helical" evidence="8">
    <location>
        <begin position="28"/>
        <end position="46"/>
    </location>
</feature>
<evidence type="ECO:0000256" key="4">
    <source>
        <dbReference type="ARBA" id="ARBA00022692"/>
    </source>
</evidence>
<dbReference type="PANTHER" id="PTHR34390:SF1">
    <property type="entry name" value="SUCCINATE TRANSPORTER SUBUNIT YJJB-RELATED"/>
    <property type="match status" value="1"/>
</dbReference>
<dbReference type="AlphaFoldDB" id="A0A285UQ24"/>